<protein>
    <submittedName>
        <fullName evidence="2">Uncharacterized protein</fullName>
    </submittedName>
</protein>
<evidence type="ECO:0000313" key="3">
    <source>
        <dbReference type="Proteomes" id="UP000490939"/>
    </source>
</evidence>
<feature type="compositionally biased region" description="Acidic residues" evidence="1">
    <location>
        <begin position="51"/>
        <end position="60"/>
    </location>
</feature>
<comment type="caution">
    <text evidence="2">The sequence shown here is derived from an EMBL/GenBank/DDBJ whole genome shotgun (WGS) entry which is preliminary data.</text>
</comment>
<dbReference type="AlphaFoldDB" id="A0A8H3U7I1"/>
<keyword evidence="3" id="KW-1185">Reference proteome</keyword>
<accession>A0A8H3U7I1</accession>
<dbReference type="EMBL" id="WNWR01001204">
    <property type="protein sequence ID" value="KAE9964476.1"/>
    <property type="molecule type" value="Genomic_DNA"/>
</dbReference>
<feature type="region of interest" description="Disordered" evidence="1">
    <location>
        <begin position="31"/>
        <end position="60"/>
    </location>
</feature>
<sequence>TPEAPKTVRQLPLIPRKALRVSDFTAAINDIPPFSPIAGPSARGRGKEIQQEEETFDEYE</sequence>
<dbReference type="Proteomes" id="UP000490939">
    <property type="component" value="Unassembled WGS sequence"/>
</dbReference>
<reference evidence="2 3" key="1">
    <citation type="submission" date="2019-07" db="EMBL/GenBank/DDBJ databases">
        <title>Venturia inaequalis Genome Resource.</title>
        <authorList>
            <person name="Lichtner F.J."/>
        </authorList>
    </citation>
    <scope>NUCLEOTIDE SEQUENCE [LARGE SCALE GENOMIC DNA]</scope>
    <source>
        <strain evidence="2 3">DMI_063113</strain>
    </source>
</reference>
<organism evidence="2 3">
    <name type="scientific">Venturia inaequalis</name>
    <name type="common">Apple scab fungus</name>
    <dbReference type="NCBI Taxonomy" id="5025"/>
    <lineage>
        <taxon>Eukaryota</taxon>
        <taxon>Fungi</taxon>
        <taxon>Dikarya</taxon>
        <taxon>Ascomycota</taxon>
        <taxon>Pezizomycotina</taxon>
        <taxon>Dothideomycetes</taxon>
        <taxon>Pleosporomycetidae</taxon>
        <taxon>Venturiales</taxon>
        <taxon>Venturiaceae</taxon>
        <taxon>Venturia</taxon>
    </lineage>
</organism>
<gene>
    <name evidence="2" type="ORF">EG327_000931</name>
</gene>
<evidence type="ECO:0000256" key="1">
    <source>
        <dbReference type="SAM" id="MobiDB-lite"/>
    </source>
</evidence>
<proteinExistence type="predicted"/>
<name>A0A8H3U7I1_VENIN</name>
<evidence type="ECO:0000313" key="2">
    <source>
        <dbReference type="EMBL" id="KAE9964476.1"/>
    </source>
</evidence>
<feature type="non-terminal residue" evidence="2">
    <location>
        <position position="1"/>
    </location>
</feature>